<organism evidence="14 15">
    <name type="scientific">Formivibrio citricus</name>
    <dbReference type="NCBI Taxonomy" id="83765"/>
    <lineage>
        <taxon>Bacteria</taxon>
        <taxon>Pseudomonadati</taxon>
        <taxon>Pseudomonadota</taxon>
        <taxon>Betaproteobacteria</taxon>
        <taxon>Neisseriales</taxon>
        <taxon>Chitinibacteraceae</taxon>
        <taxon>Formivibrio</taxon>
    </lineage>
</organism>
<dbReference type="Pfam" id="PF00580">
    <property type="entry name" value="UvrD-helicase"/>
    <property type="match status" value="1"/>
</dbReference>
<dbReference type="Gene3D" id="3.40.50.300">
    <property type="entry name" value="P-loop containing nucleotide triphosphate hydrolases"/>
    <property type="match status" value="2"/>
</dbReference>
<name>A0A1I4Z2T9_9NEIS</name>
<keyword evidence="2 12" id="KW-0547">Nucleotide-binding</keyword>
<dbReference type="InterPro" id="IPR027417">
    <property type="entry name" value="P-loop_NTPase"/>
</dbReference>
<evidence type="ECO:0000256" key="5">
    <source>
        <dbReference type="ARBA" id="ARBA00022840"/>
    </source>
</evidence>
<dbReference type="Gene3D" id="1.10.10.160">
    <property type="match status" value="1"/>
</dbReference>
<dbReference type="InterPro" id="IPR000212">
    <property type="entry name" value="DNA_helicase_UvrD/REP"/>
</dbReference>
<evidence type="ECO:0000256" key="7">
    <source>
        <dbReference type="ARBA" id="ARBA00023235"/>
    </source>
</evidence>
<gene>
    <name evidence="14" type="ORF">SAMN05660284_01506</name>
</gene>
<dbReference type="OrthoDB" id="5905204at2"/>
<dbReference type="EC" id="5.6.2.4" evidence="9"/>
<evidence type="ECO:0000256" key="3">
    <source>
        <dbReference type="ARBA" id="ARBA00022801"/>
    </source>
</evidence>
<keyword evidence="15" id="KW-1185">Reference proteome</keyword>
<proteinExistence type="inferred from homology"/>
<dbReference type="InterPro" id="IPR014016">
    <property type="entry name" value="UvrD-like_ATP-bd"/>
</dbReference>
<dbReference type="PANTHER" id="PTHR11070:SF2">
    <property type="entry name" value="ATP-DEPENDENT DNA HELICASE SRS2"/>
    <property type="match status" value="1"/>
</dbReference>
<dbReference type="SUPFAM" id="SSF52540">
    <property type="entry name" value="P-loop containing nucleoside triphosphate hydrolases"/>
    <property type="match status" value="1"/>
</dbReference>
<dbReference type="GO" id="GO:0003677">
    <property type="term" value="F:DNA binding"/>
    <property type="evidence" value="ECO:0007669"/>
    <property type="project" value="UniProtKB-KW"/>
</dbReference>
<evidence type="ECO:0000259" key="13">
    <source>
        <dbReference type="PROSITE" id="PS51198"/>
    </source>
</evidence>
<evidence type="ECO:0000256" key="12">
    <source>
        <dbReference type="PROSITE-ProRule" id="PRU00560"/>
    </source>
</evidence>
<dbReference type="RefSeq" id="WP_091193785.1">
    <property type="nucleotide sequence ID" value="NZ_FOVE01000009.1"/>
</dbReference>
<evidence type="ECO:0000313" key="15">
    <source>
        <dbReference type="Proteomes" id="UP000242869"/>
    </source>
</evidence>
<dbReference type="Pfam" id="PF13361">
    <property type="entry name" value="UvrD_C"/>
    <property type="match status" value="1"/>
</dbReference>
<keyword evidence="3 12" id="KW-0378">Hydrolase</keyword>
<accession>A0A1I4Z2T9</accession>
<dbReference type="PROSITE" id="PS51198">
    <property type="entry name" value="UVRD_HELICASE_ATP_BIND"/>
    <property type="match status" value="1"/>
</dbReference>
<dbReference type="GO" id="GO:0005524">
    <property type="term" value="F:ATP binding"/>
    <property type="evidence" value="ECO:0007669"/>
    <property type="project" value="UniProtKB-UniRule"/>
</dbReference>
<dbReference type="STRING" id="83765.SAMN05660284_01506"/>
<comment type="catalytic activity">
    <reaction evidence="8">
        <text>Couples ATP hydrolysis with the unwinding of duplex DNA by translocating in the 3'-5' direction.</text>
        <dbReference type="EC" id="5.6.2.4"/>
    </reaction>
</comment>
<keyword evidence="7" id="KW-0413">Isomerase</keyword>
<feature type="domain" description="UvrD-like helicase ATP-binding" evidence="13">
    <location>
        <begin position="7"/>
        <end position="280"/>
    </location>
</feature>
<evidence type="ECO:0000256" key="11">
    <source>
        <dbReference type="ARBA" id="ARBA00048988"/>
    </source>
</evidence>
<keyword evidence="6" id="KW-0238">DNA-binding</keyword>
<evidence type="ECO:0000256" key="9">
    <source>
        <dbReference type="ARBA" id="ARBA00034808"/>
    </source>
</evidence>
<comment type="similarity">
    <text evidence="1">Belongs to the helicase family. UvrD subfamily.</text>
</comment>
<feature type="binding site" evidence="12">
    <location>
        <begin position="28"/>
        <end position="35"/>
    </location>
    <ligand>
        <name>ATP</name>
        <dbReference type="ChEBI" id="CHEBI:30616"/>
    </ligand>
</feature>
<dbReference type="InterPro" id="IPR014017">
    <property type="entry name" value="DNA_helicase_UvrD-like_C"/>
</dbReference>
<protein>
    <recommendedName>
        <fullName evidence="9">DNA 3'-5' helicase</fullName>
        <ecNumber evidence="9">5.6.2.4</ecNumber>
    </recommendedName>
    <alternativeName>
        <fullName evidence="10">DNA 3'-5' helicase II</fullName>
    </alternativeName>
</protein>
<dbReference type="CDD" id="cd17932">
    <property type="entry name" value="DEXQc_UvrD"/>
    <property type="match status" value="1"/>
</dbReference>
<evidence type="ECO:0000256" key="10">
    <source>
        <dbReference type="ARBA" id="ARBA00034923"/>
    </source>
</evidence>
<dbReference type="GO" id="GO:0016887">
    <property type="term" value="F:ATP hydrolysis activity"/>
    <property type="evidence" value="ECO:0007669"/>
    <property type="project" value="RHEA"/>
</dbReference>
<evidence type="ECO:0000313" key="14">
    <source>
        <dbReference type="EMBL" id="SFN44594.1"/>
    </source>
</evidence>
<evidence type="ECO:0000256" key="8">
    <source>
        <dbReference type="ARBA" id="ARBA00034617"/>
    </source>
</evidence>
<comment type="catalytic activity">
    <reaction evidence="11">
        <text>ATP + H2O = ADP + phosphate + H(+)</text>
        <dbReference type="Rhea" id="RHEA:13065"/>
        <dbReference type="ChEBI" id="CHEBI:15377"/>
        <dbReference type="ChEBI" id="CHEBI:15378"/>
        <dbReference type="ChEBI" id="CHEBI:30616"/>
        <dbReference type="ChEBI" id="CHEBI:43474"/>
        <dbReference type="ChEBI" id="CHEBI:456216"/>
        <dbReference type="EC" id="5.6.2.4"/>
    </reaction>
</comment>
<reference evidence="15" key="1">
    <citation type="submission" date="2016-10" db="EMBL/GenBank/DDBJ databases">
        <authorList>
            <person name="Varghese N."/>
            <person name="Submissions S."/>
        </authorList>
    </citation>
    <scope>NUCLEOTIDE SEQUENCE [LARGE SCALE GENOMIC DNA]</scope>
    <source>
        <strain evidence="15">DSM 6150</strain>
    </source>
</reference>
<dbReference type="GO" id="GO:0000725">
    <property type="term" value="P:recombinational repair"/>
    <property type="evidence" value="ECO:0007669"/>
    <property type="project" value="TreeGrafter"/>
</dbReference>
<dbReference type="AlphaFoldDB" id="A0A1I4Z2T9"/>
<evidence type="ECO:0000256" key="2">
    <source>
        <dbReference type="ARBA" id="ARBA00022741"/>
    </source>
</evidence>
<evidence type="ECO:0000256" key="1">
    <source>
        <dbReference type="ARBA" id="ARBA00009922"/>
    </source>
</evidence>
<evidence type="ECO:0000256" key="4">
    <source>
        <dbReference type="ARBA" id="ARBA00022806"/>
    </source>
</evidence>
<sequence>MTFVWTEKELSAEQSDAVREERSIFLVACPGSGKTRTLTYKIAYELSRLDSNRKFVVALTYTHRAADEIHERIEGLGVDTSQLWIGTIHSFCLEWILKPYAIYEPAIAHGFRIIDSHEQEKLLEELCRTQRGITYWDCDYYFTDQGYVLGCRDQSKHARLQAIFALYFQQLADNRQIDFELILYYASRLIRSQPQIAKVLANIFQWVLIDEYQDTKRIQYEIVAAIVRAGAERTQLFVVGDPNQAIFGSLGGFAMSVTELQRLCGVPIKDRALTENYRSTDRLIRYFSNFTVQATVIHGAGPDRAFSSTISYNTVVGRDEVEAELVRIIRLSAAQGVRPEQICVLAPWWILLAGVTRRLAGALPEFHFDGPGMVPFSRDQENFWYRLSRIALTQASPDQHVRRMRWANEVIRDLGNEGLNARGMTAKQLLRESNSVLLAETDGLQYLRLYFDALMVRLGIDWQSHRLLNEHHRAFFDSSAAKVERLRREGSSYIGEIDFFRKVFQHRSGITVNTIHGVKGAEFDVVIAFGLLQGMVPHFSEEDEADGGVTSAKKLLYVVGSRARKHLYLISEQQRRRGGGRGAYPSTEILAEYVFDYDAV</sequence>
<evidence type="ECO:0000256" key="6">
    <source>
        <dbReference type="ARBA" id="ARBA00023125"/>
    </source>
</evidence>
<dbReference type="Proteomes" id="UP000242869">
    <property type="component" value="Unassembled WGS sequence"/>
</dbReference>
<keyword evidence="4 12" id="KW-0347">Helicase</keyword>
<dbReference type="PANTHER" id="PTHR11070">
    <property type="entry name" value="UVRD / RECB / PCRA DNA HELICASE FAMILY MEMBER"/>
    <property type="match status" value="1"/>
</dbReference>
<dbReference type="InterPro" id="IPR013986">
    <property type="entry name" value="DExx_box_DNA_helicase_dom_sf"/>
</dbReference>
<dbReference type="GO" id="GO:0043138">
    <property type="term" value="F:3'-5' DNA helicase activity"/>
    <property type="evidence" value="ECO:0007669"/>
    <property type="project" value="UniProtKB-EC"/>
</dbReference>
<dbReference type="EMBL" id="FOVE01000009">
    <property type="protein sequence ID" value="SFN44594.1"/>
    <property type="molecule type" value="Genomic_DNA"/>
</dbReference>
<keyword evidence="5 12" id="KW-0067">ATP-binding</keyword>